<dbReference type="OMA" id="GHMKMHL"/>
<dbReference type="InterPro" id="IPR004553">
    <property type="entry name" value="HMG_CoA_Rdtase_bac-typ"/>
</dbReference>
<reference evidence="5 6" key="1">
    <citation type="journal article" date="2013" name="Curr. Biol.">
        <title>The Genome of the Foraminiferan Reticulomyxa filosa.</title>
        <authorList>
            <person name="Glockner G."/>
            <person name="Hulsmann N."/>
            <person name="Schleicher M."/>
            <person name="Noegel A.A."/>
            <person name="Eichinger L."/>
            <person name="Gallinger C."/>
            <person name="Pawlowski J."/>
            <person name="Sierra R."/>
            <person name="Euteneuer U."/>
            <person name="Pillet L."/>
            <person name="Moustafa A."/>
            <person name="Platzer M."/>
            <person name="Groth M."/>
            <person name="Szafranski K."/>
            <person name="Schliwa M."/>
        </authorList>
    </citation>
    <scope>NUCLEOTIDE SEQUENCE [LARGE SCALE GENOMIC DNA]</scope>
</reference>
<dbReference type="SUPFAM" id="SSF55035">
    <property type="entry name" value="NAD-binding domain of HMG-CoA reductase"/>
    <property type="match status" value="1"/>
</dbReference>
<dbReference type="NCBIfam" id="TIGR00532">
    <property type="entry name" value="HMG_CoA_R_NAD"/>
    <property type="match status" value="1"/>
</dbReference>
<protein>
    <recommendedName>
        <fullName evidence="3">3-hydroxy-3-methylglutaryl coenzyme A reductase</fullName>
        <shortName evidence="3">HMG-CoA reductase</shortName>
    </recommendedName>
</protein>
<evidence type="ECO:0000313" key="5">
    <source>
        <dbReference type="EMBL" id="ETO01082.1"/>
    </source>
</evidence>
<evidence type="ECO:0000256" key="1">
    <source>
        <dbReference type="ARBA" id="ARBA00007661"/>
    </source>
</evidence>
<dbReference type="PROSITE" id="PS50065">
    <property type="entry name" value="HMG_COA_REDUCTASE_4"/>
    <property type="match status" value="1"/>
</dbReference>
<dbReference type="Gene3D" id="3.90.770.10">
    <property type="entry name" value="3-hydroxy-3-methylglutaryl-coenzyme A Reductase, Chain A, domain 2"/>
    <property type="match status" value="2"/>
</dbReference>
<keyword evidence="4" id="KW-0732">Signal</keyword>
<dbReference type="Pfam" id="PF00368">
    <property type="entry name" value="HMG-CoA_red"/>
    <property type="match status" value="1"/>
</dbReference>
<dbReference type="InterPro" id="IPR023074">
    <property type="entry name" value="HMG_CoA_Rdtase_cat_sf"/>
</dbReference>
<dbReference type="InterPro" id="IPR009029">
    <property type="entry name" value="HMG_CoA_Rdtase_sub-bd_dom_sf"/>
</dbReference>
<comment type="similarity">
    <text evidence="1 3">Belongs to the HMG-CoA reductase family.</text>
</comment>
<dbReference type="OrthoDB" id="310654at2759"/>
<dbReference type="PANTHER" id="PTHR10572:SF24">
    <property type="entry name" value="3-HYDROXY-3-METHYLGLUTARYL-COENZYME A REDUCTASE"/>
    <property type="match status" value="1"/>
</dbReference>
<gene>
    <name evidence="5" type="ORF">RFI_36359</name>
</gene>
<dbReference type="SUPFAM" id="SSF56542">
    <property type="entry name" value="Substrate-binding domain of HMG-CoA reductase"/>
    <property type="match status" value="1"/>
</dbReference>
<feature type="chain" id="PRO_5004975414" description="3-hydroxy-3-methylglutaryl coenzyme A reductase" evidence="4">
    <location>
        <begin position="20"/>
        <end position="574"/>
    </location>
</feature>
<dbReference type="EMBL" id="ASPP01039297">
    <property type="protein sequence ID" value="ETO01082.1"/>
    <property type="molecule type" value="Genomic_DNA"/>
</dbReference>
<sequence length="574" mass="63555">MNSKIIVFTTVFLIAVCEKSDIEISLTKSGSIWKGLEISSTIEAQGQKNVDLSKWSGYHQKSMEERYEVLSDYLKSKVSQRDLEMDSATANEMIENCIGVLGLPIGIVPTLVMNNKHYVVPLATEEPSIIAACSSICKLISSSATHKGFVAVSTDKNVMIGQIQLLVQDPLETIPKVVHFIHDKRQEYVDTANAHFCESMHKRGGGVVDLVCKIIEPKAMTEKRSPYLCVHVYMDVCEAMGANAINHVCENLSDLIFADLSTTDFGSRVRVGIRILSNLSIYRRSKAAFRIPLRNLAWKGADGKEVASKILDAYHFACDDVFRACTHNKGVMNGIDSVCIALGQDYRAIEASAHAFASLKDRDRAYQPMTHYTIDEKTQELVGELELPVAVGTKGGSLQTHPGYRFTHQLLGNPSAKTIGEILCCIGLAQNFGALRALATEGIQAGHMRLQARNIALAAKVPIPNLSSCVNFMISKNSFDTKTALEFLAQKQSKHTPVATTTTITTTTTTVCTPQHTNCLDKIDEIIFLANSFFFLKKKKEQLNFLKYEAMQYVFVTIFLSKKKKENGNLERFS</sequence>
<name>X6LIV2_RETFI</name>
<dbReference type="InterPro" id="IPR009023">
    <property type="entry name" value="HMG_CoA_Rdtase_NAD(P)-bd_sf"/>
</dbReference>
<proteinExistence type="inferred from homology"/>
<keyword evidence="2 3" id="KW-0560">Oxidoreductase</keyword>
<dbReference type="GO" id="GO:0015936">
    <property type="term" value="P:coenzyme A metabolic process"/>
    <property type="evidence" value="ECO:0007669"/>
    <property type="project" value="InterPro"/>
</dbReference>
<dbReference type="PANTHER" id="PTHR10572">
    <property type="entry name" value="3-HYDROXY-3-METHYLGLUTARYL-COENZYME A REDUCTASE"/>
    <property type="match status" value="1"/>
</dbReference>
<dbReference type="GO" id="GO:0005789">
    <property type="term" value="C:endoplasmic reticulum membrane"/>
    <property type="evidence" value="ECO:0007669"/>
    <property type="project" value="UniProtKB-SubCell"/>
</dbReference>
<evidence type="ECO:0000313" key="6">
    <source>
        <dbReference type="Proteomes" id="UP000023152"/>
    </source>
</evidence>
<dbReference type="InterPro" id="IPR002202">
    <property type="entry name" value="HMG_CoA_Rdtase"/>
</dbReference>
<dbReference type="AlphaFoldDB" id="X6LIV2"/>
<dbReference type="Gene3D" id="1.10.8.660">
    <property type="match status" value="1"/>
</dbReference>
<evidence type="ECO:0000256" key="2">
    <source>
        <dbReference type="ARBA" id="ARBA00023002"/>
    </source>
</evidence>
<keyword evidence="6" id="KW-1185">Reference proteome</keyword>
<feature type="signal peptide" evidence="4">
    <location>
        <begin position="1"/>
        <end position="19"/>
    </location>
</feature>
<accession>X6LIV2</accession>
<comment type="subcellular location">
    <subcellularLocation>
        <location evidence="3">Endoplasmic reticulum membrane</location>
        <topology evidence="3">Multi-pass membrane protein</topology>
    </subcellularLocation>
</comment>
<comment type="caution">
    <text evidence="5">The sequence shown here is derived from an EMBL/GenBank/DDBJ whole genome shotgun (WGS) entry which is preliminary data.</text>
</comment>
<keyword evidence="3" id="KW-0256">Endoplasmic reticulum</keyword>
<evidence type="ECO:0000256" key="4">
    <source>
        <dbReference type="SAM" id="SignalP"/>
    </source>
</evidence>
<organism evidence="5 6">
    <name type="scientific">Reticulomyxa filosa</name>
    <dbReference type="NCBI Taxonomy" id="46433"/>
    <lineage>
        <taxon>Eukaryota</taxon>
        <taxon>Sar</taxon>
        <taxon>Rhizaria</taxon>
        <taxon>Retaria</taxon>
        <taxon>Foraminifera</taxon>
        <taxon>Monothalamids</taxon>
        <taxon>Reticulomyxidae</taxon>
        <taxon>Reticulomyxa</taxon>
    </lineage>
</organism>
<dbReference type="Proteomes" id="UP000023152">
    <property type="component" value="Unassembled WGS sequence"/>
</dbReference>
<dbReference type="CDD" id="cd00644">
    <property type="entry name" value="HMG-CoA_reductase_classII"/>
    <property type="match status" value="1"/>
</dbReference>
<evidence type="ECO:0000256" key="3">
    <source>
        <dbReference type="RuleBase" id="RU361219"/>
    </source>
</evidence>
<dbReference type="GO" id="GO:0004420">
    <property type="term" value="F:hydroxymethylglutaryl-CoA reductase (NADPH) activity"/>
    <property type="evidence" value="ECO:0007669"/>
    <property type="project" value="InterPro"/>
</dbReference>